<dbReference type="PANTHER" id="PTHR45987">
    <property type="entry name" value="39S RIBOSOMAL PROTEIN L12"/>
    <property type="match status" value="1"/>
</dbReference>
<gene>
    <name evidence="6" type="ORF">MNBD_DELTA02-882</name>
</gene>
<evidence type="ECO:0000259" key="5">
    <source>
        <dbReference type="Pfam" id="PF16320"/>
    </source>
</evidence>
<evidence type="ECO:0000313" key="6">
    <source>
        <dbReference type="EMBL" id="VAW34453.1"/>
    </source>
</evidence>
<dbReference type="NCBIfam" id="TIGR00855">
    <property type="entry name" value="L12"/>
    <property type="match status" value="1"/>
</dbReference>
<protein>
    <submittedName>
        <fullName evidence="6">LSU ribosomal protein L7p/L12p (P1/P2)</fullName>
    </submittedName>
</protein>
<dbReference type="Gene3D" id="3.30.1390.10">
    <property type="match status" value="1"/>
</dbReference>
<dbReference type="InterPro" id="IPR008932">
    <property type="entry name" value="Ribosomal_bL12_oligo"/>
</dbReference>
<dbReference type="Gene3D" id="1.20.5.710">
    <property type="entry name" value="Single helix bin"/>
    <property type="match status" value="1"/>
</dbReference>
<accession>A0A3B0V232</accession>
<dbReference type="AlphaFoldDB" id="A0A3B0V232"/>
<dbReference type="GO" id="GO:0003735">
    <property type="term" value="F:structural constituent of ribosome"/>
    <property type="evidence" value="ECO:0007669"/>
    <property type="project" value="InterPro"/>
</dbReference>
<dbReference type="EMBL" id="UOEZ01000003">
    <property type="protein sequence ID" value="VAW34453.1"/>
    <property type="molecule type" value="Genomic_DNA"/>
</dbReference>
<dbReference type="GO" id="GO:0003729">
    <property type="term" value="F:mRNA binding"/>
    <property type="evidence" value="ECO:0007669"/>
    <property type="project" value="TreeGrafter"/>
</dbReference>
<dbReference type="Pfam" id="PF00542">
    <property type="entry name" value="Ribosomal_L12"/>
    <property type="match status" value="1"/>
</dbReference>
<dbReference type="SUPFAM" id="SSF54736">
    <property type="entry name" value="ClpS-like"/>
    <property type="match status" value="1"/>
</dbReference>
<keyword evidence="3" id="KW-0687">Ribonucleoprotein</keyword>
<dbReference type="CDD" id="cd00387">
    <property type="entry name" value="Ribosomal_L7_L12"/>
    <property type="match status" value="1"/>
</dbReference>
<proteinExistence type="inferred from homology"/>
<feature type="domain" description="Large ribosomal subunit protein bL12 oligomerization" evidence="5">
    <location>
        <begin position="5"/>
        <end position="52"/>
    </location>
</feature>
<organism evidence="6">
    <name type="scientific">hydrothermal vent metagenome</name>
    <dbReference type="NCBI Taxonomy" id="652676"/>
    <lineage>
        <taxon>unclassified sequences</taxon>
        <taxon>metagenomes</taxon>
        <taxon>ecological metagenomes</taxon>
    </lineage>
</organism>
<dbReference type="GO" id="GO:0022625">
    <property type="term" value="C:cytosolic large ribosomal subunit"/>
    <property type="evidence" value="ECO:0007669"/>
    <property type="project" value="TreeGrafter"/>
</dbReference>
<evidence type="ECO:0000256" key="3">
    <source>
        <dbReference type="ARBA" id="ARBA00023274"/>
    </source>
</evidence>
<evidence type="ECO:0000256" key="1">
    <source>
        <dbReference type="ARBA" id="ARBA00007197"/>
    </source>
</evidence>
<dbReference type="InterPro" id="IPR013823">
    <property type="entry name" value="Ribosomal_bL12_C"/>
</dbReference>
<keyword evidence="2 6" id="KW-0689">Ribosomal protein</keyword>
<comment type="similarity">
    <text evidence="1">Belongs to the bacterial ribosomal protein bL12 family.</text>
</comment>
<name>A0A3B0V232_9ZZZZ</name>
<dbReference type="InterPro" id="IPR036235">
    <property type="entry name" value="Ribosomal_bL12_oligo_N_sf"/>
</dbReference>
<evidence type="ECO:0000256" key="2">
    <source>
        <dbReference type="ARBA" id="ARBA00022980"/>
    </source>
</evidence>
<dbReference type="PANTHER" id="PTHR45987:SF4">
    <property type="entry name" value="LARGE RIBOSOMAL SUBUNIT PROTEIN BL12M"/>
    <property type="match status" value="1"/>
</dbReference>
<feature type="domain" description="Large ribosomal subunit protein bL12 C-terminal" evidence="4">
    <location>
        <begin position="61"/>
        <end position="127"/>
    </location>
</feature>
<dbReference type="SUPFAM" id="SSF48300">
    <property type="entry name" value="Ribosomal protein L7/12, oligomerisation (N-terminal) domain"/>
    <property type="match status" value="1"/>
</dbReference>
<dbReference type="FunFam" id="3.30.1390.10:FF:000001">
    <property type="entry name" value="50S ribosomal protein L7/L12"/>
    <property type="match status" value="1"/>
</dbReference>
<dbReference type="Pfam" id="PF16320">
    <property type="entry name" value="Ribosomal_L12_N"/>
    <property type="match status" value="1"/>
</dbReference>
<reference evidence="6" key="1">
    <citation type="submission" date="2018-06" db="EMBL/GenBank/DDBJ databases">
        <authorList>
            <person name="Zhirakovskaya E."/>
        </authorList>
    </citation>
    <scope>NUCLEOTIDE SEQUENCE</scope>
</reference>
<dbReference type="InterPro" id="IPR000206">
    <property type="entry name" value="Ribosomal_bL12"/>
</dbReference>
<evidence type="ECO:0000259" key="4">
    <source>
        <dbReference type="Pfam" id="PF00542"/>
    </source>
</evidence>
<dbReference type="InterPro" id="IPR014719">
    <property type="entry name" value="Ribosomal_bL12_C/ClpS-like"/>
</dbReference>
<dbReference type="GO" id="GO:0006412">
    <property type="term" value="P:translation"/>
    <property type="evidence" value="ECO:0007669"/>
    <property type="project" value="InterPro"/>
</dbReference>
<sequence length="127" mass="13134">MAGVTKEDVVKFIEDMTVLELSEMVKELEDKFGVSAAAPAAVAVAGAPAAGAPAAEEQTEFTVVLKAIGSQKIKVIKEVRSATGLGLKEAKDLVDGAPKDVKEGLNKEDAAALKKALEEVGAEAEIK</sequence>
<dbReference type="HAMAP" id="MF_00368">
    <property type="entry name" value="Ribosomal_bL12"/>
    <property type="match status" value="1"/>
</dbReference>